<organism evidence="8 9">
    <name type="scientific">Pyrus ussuriensis x Pyrus communis</name>
    <dbReference type="NCBI Taxonomy" id="2448454"/>
    <lineage>
        <taxon>Eukaryota</taxon>
        <taxon>Viridiplantae</taxon>
        <taxon>Streptophyta</taxon>
        <taxon>Embryophyta</taxon>
        <taxon>Tracheophyta</taxon>
        <taxon>Spermatophyta</taxon>
        <taxon>Magnoliopsida</taxon>
        <taxon>eudicotyledons</taxon>
        <taxon>Gunneridae</taxon>
        <taxon>Pentapetalae</taxon>
        <taxon>rosids</taxon>
        <taxon>fabids</taxon>
        <taxon>Rosales</taxon>
        <taxon>Rosaceae</taxon>
        <taxon>Amygdaloideae</taxon>
        <taxon>Maleae</taxon>
        <taxon>Pyrus</taxon>
    </lineage>
</organism>
<evidence type="ECO:0000256" key="2">
    <source>
        <dbReference type="ARBA" id="ARBA00007812"/>
    </source>
</evidence>
<dbReference type="OrthoDB" id="3970464at2759"/>
<accession>A0A5N5H3W8</accession>
<gene>
    <name evidence="8" type="ORF">D8674_024089</name>
</gene>
<sequence>MPPMAMRIHEAWARVVTFTVGGQSVLNAIAGACSDDLSVICMVGALEAPTPMTMELIIGFFTILLGCLILAKSLGAFRKSLVISFYREPIPISLPPKVEESNSLRGSSGTSSGPGSEPVMIDGLKLRSADAADALVELADACGYALAVLPTAKGILLKHRPHFVGTYWVAISTAFLFAGPIFNDYTIHDGPYNVIKNWNYTGLLHAIHNGEGKRWTNQVRCEEESIEAIEIANGDKKNWLFFIEVIVHREDCSKELLQFGSRVAVAGGRPPIPKVV</sequence>
<protein>
    <submittedName>
        <fullName evidence="8">Pyruvate decarboxylase 1-like</fullName>
    </submittedName>
</protein>
<evidence type="ECO:0000256" key="6">
    <source>
        <dbReference type="SAM" id="MobiDB-lite"/>
    </source>
</evidence>
<keyword evidence="8" id="KW-0670">Pyruvate</keyword>
<keyword evidence="5" id="KW-0786">Thiamine pyrophosphate</keyword>
<evidence type="ECO:0000256" key="7">
    <source>
        <dbReference type="SAM" id="Phobius"/>
    </source>
</evidence>
<reference evidence="8 9" key="3">
    <citation type="submission" date="2019-11" db="EMBL/GenBank/DDBJ databases">
        <title>A de novo genome assembly of a pear dwarfing rootstock.</title>
        <authorList>
            <person name="Wang F."/>
            <person name="Wang J."/>
            <person name="Li S."/>
            <person name="Zhang Y."/>
            <person name="Fang M."/>
            <person name="Ma L."/>
            <person name="Zhao Y."/>
            <person name="Jiang S."/>
        </authorList>
    </citation>
    <scope>NUCLEOTIDE SEQUENCE [LARGE SCALE GENOMIC DNA]</scope>
    <source>
        <strain evidence="8">S2</strain>
        <tissue evidence="8">Leaf</tissue>
    </source>
</reference>
<dbReference type="Gene3D" id="3.40.50.1220">
    <property type="entry name" value="TPP-binding domain"/>
    <property type="match status" value="1"/>
</dbReference>
<keyword evidence="7" id="KW-1133">Transmembrane helix</keyword>
<evidence type="ECO:0000256" key="3">
    <source>
        <dbReference type="ARBA" id="ARBA00022723"/>
    </source>
</evidence>
<dbReference type="InterPro" id="IPR012110">
    <property type="entry name" value="PDC/IPDC-like"/>
</dbReference>
<evidence type="ECO:0000313" key="9">
    <source>
        <dbReference type="Proteomes" id="UP000327157"/>
    </source>
</evidence>
<feature type="transmembrane region" description="Helical" evidence="7">
    <location>
        <begin position="58"/>
        <end position="77"/>
    </location>
</feature>
<dbReference type="PROSITE" id="PS51257">
    <property type="entry name" value="PROKAR_LIPOPROTEIN"/>
    <property type="match status" value="1"/>
</dbReference>
<feature type="transmembrane region" description="Helical" evidence="7">
    <location>
        <begin position="163"/>
        <end position="182"/>
    </location>
</feature>
<evidence type="ECO:0000256" key="4">
    <source>
        <dbReference type="ARBA" id="ARBA00022842"/>
    </source>
</evidence>
<comment type="similarity">
    <text evidence="2">Belongs to the TPP enzyme family.</text>
</comment>
<dbReference type="Proteomes" id="UP000327157">
    <property type="component" value="Chromosome 4"/>
</dbReference>
<comment type="cofactor">
    <cofactor evidence="1">
        <name>thiamine diphosphate</name>
        <dbReference type="ChEBI" id="CHEBI:58937"/>
    </cofactor>
</comment>
<dbReference type="SUPFAM" id="SSF52467">
    <property type="entry name" value="DHS-like NAD/FAD-binding domain"/>
    <property type="match status" value="1"/>
</dbReference>
<evidence type="ECO:0000256" key="1">
    <source>
        <dbReference type="ARBA" id="ARBA00001964"/>
    </source>
</evidence>
<proteinExistence type="inferred from homology"/>
<evidence type="ECO:0000256" key="5">
    <source>
        <dbReference type="ARBA" id="ARBA00023052"/>
    </source>
</evidence>
<dbReference type="AlphaFoldDB" id="A0A5N5H3W8"/>
<dbReference type="PANTHER" id="PTHR43452">
    <property type="entry name" value="PYRUVATE DECARBOXYLASE"/>
    <property type="match status" value="1"/>
</dbReference>
<dbReference type="GO" id="GO:0004737">
    <property type="term" value="F:pyruvate decarboxylase activity"/>
    <property type="evidence" value="ECO:0007669"/>
    <property type="project" value="TreeGrafter"/>
</dbReference>
<reference evidence="9" key="2">
    <citation type="submission" date="2019-10" db="EMBL/GenBank/DDBJ databases">
        <title>A de novo genome assembly of a pear dwarfing rootstock.</title>
        <authorList>
            <person name="Wang F."/>
            <person name="Wang J."/>
            <person name="Li S."/>
            <person name="Zhang Y."/>
            <person name="Fang M."/>
            <person name="Ma L."/>
            <person name="Zhao Y."/>
            <person name="Jiang S."/>
        </authorList>
    </citation>
    <scope>NUCLEOTIDE SEQUENCE [LARGE SCALE GENOMIC DNA]</scope>
</reference>
<comment type="caution">
    <text evidence="8">The sequence shown here is derived from an EMBL/GenBank/DDBJ whole genome shotgun (WGS) entry which is preliminary data.</text>
</comment>
<dbReference type="GO" id="GO:0005829">
    <property type="term" value="C:cytosol"/>
    <property type="evidence" value="ECO:0007669"/>
    <property type="project" value="TreeGrafter"/>
</dbReference>
<evidence type="ECO:0000313" key="8">
    <source>
        <dbReference type="EMBL" id="KAB2621907.1"/>
    </source>
</evidence>
<dbReference type="Gene3D" id="3.40.50.970">
    <property type="match status" value="1"/>
</dbReference>
<name>A0A5N5H3W8_9ROSA</name>
<keyword evidence="4" id="KW-0460">Magnesium</keyword>
<feature type="region of interest" description="Disordered" evidence="6">
    <location>
        <begin position="98"/>
        <end position="118"/>
    </location>
</feature>
<dbReference type="InterPro" id="IPR029035">
    <property type="entry name" value="DHS-like_NAD/FAD-binding_dom"/>
</dbReference>
<keyword evidence="7" id="KW-0812">Transmembrane</keyword>
<dbReference type="PANTHER" id="PTHR43452:SF6">
    <property type="entry name" value="PYRUVATE DECARBOXYLASE 2"/>
    <property type="match status" value="1"/>
</dbReference>
<dbReference type="EMBL" id="SMOL01000231">
    <property type="protein sequence ID" value="KAB2621907.1"/>
    <property type="molecule type" value="Genomic_DNA"/>
</dbReference>
<keyword evidence="7" id="KW-0472">Membrane</keyword>
<dbReference type="GO" id="GO:0046872">
    <property type="term" value="F:metal ion binding"/>
    <property type="evidence" value="ECO:0007669"/>
    <property type="project" value="UniProtKB-KW"/>
</dbReference>
<dbReference type="GO" id="GO:0000949">
    <property type="term" value="P:aromatic amino acid family catabolic process to alcohol via Ehrlich pathway"/>
    <property type="evidence" value="ECO:0007669"/>
    <property type="project" value="TreeGrafter"/>
</dbReference>
<keyword evidence="9" id="KW-1185">Reference proteome</keyword>
<keyword evidence="3" id="KW-0479">Metal-binding</keyword>
<feature type="compositionally biased region" description="Low complexity" evidence="6">
    <location>
        <begin position="103"/>
        <end position="116"/>
    </location>
</feature>
<reference evidence="8 9" key="1">
    <citation type="submission" date="2019-09" db="EMBL/GenBank/DDBJ databases">
        <authorList>
            <person name="Ou C."/>
        </authorList>
    </citation>
    <scope>NUCLEOTIDE SEQUENCE [LARGE SCALE GENOMIC DNA]</scope>
    <source>
        <strain evidence="8">S2</strain>
        <tissue evidence="8">Leaf</tissue>
    </source>
</reference>